<evidence type="ECO:0000256" key="5">
    <source>
        <dbReference type="ARBA" id="ARBA00023289"/>
    </source>
</evidence>
<dbReference type="PRINTS" id="PR00449">
    <property type="entry name" value="RASTRNSFRMNG"/>
</dbReference>
<keyword evidence="4" id="KW-0449">Lipoprotein</keyword>
<dbReference type="SMART" id="SM00175">
    <property type="entry name" value="RAB"/>
    <property type="match status" value="1"/>
</dbReference>
<dbReference type="CDD" id="cd00154">
    <property type="entry name" value="Rab"/>
    <property type="match status" value="1"/>
</dbReference>
<keyword evidence="2" id="KW-0547">Nucleotide-binding</keyword>
<dbReference type="SMART" id="SM00174">
    <property type="entry name" value="RHO"/>
    <property type="match status" value="1"/>
</dbReference>
<evidence type="ECO:0008006" key="8">
    <source>
        <dbReference type="Google" id="ProtNLM"/>
    </source>
</evidence>
<dbReference type="Proteomes" id="UP001159428">
    <property type="component" value="Unassembled WGS sequence"/>
</dbReference>
<dbReference type="InterPro" id="IPR050305">
    <property type="entry name" value="Small_GTPase_Rab"/>
</dbReference>
<protein>
    <recommendedName>
        <fullName evidence="8">GTP-binding protein</fullName>
    </recommendedName>
</protein>
<dbReference type="SMART" id="SM00173">
    <property type="entry name" value="RAS"/>
    <property type="match status" value="1"/>
</dbReference>
<evidence type="ECO:0000313" key="7">
    <source>
        <dbReference type="Proteomes" id="UP001159428"/>
    </source>
</evidence>
<name>A0AAU9W6A4_9CNID</name>
<dbReference type="AlphaFoldDB" id="A0AAU9W6A4"/>
<sequence length="238" mass="26963">MGEHKLKDIVFYCIKDSHKMRPCGERPTKLFRCESEKIQQKERIVEGGETANIEVAVLGESGVGKSSLLLRYSDQIFMEKVPSTWGWDFKNSKIRLHDREFTLKIVDTAGQEVFQAMTPQFIRKVQGIAIVYVVTEEYSLTEGVPRMYQLIKAYAPDNVSLILVGNKAGEGEHVITREEGENLAKKLGISDIETSAKTGLNVEEMFSIIANEIYDNLDLSDIDMYFSDGRDVINVRND</sequence>
<dbReference type="PROSITE" id="PS51421">
    <property type="entry name" value="RAS"/>
    <property type="match status" value="1"/>
</dbReference>
<accession>A0AAU9W6A4</accession>
<dbReference type="InterPro" id="IPR027417">
    <property type="entry name" value="P-loop_NTPase"/>
</dbReference>
<dbReference type="NCBIfam" id="TIGR00231">
    <property type="entry name" value="small_GTP"/>
    <property type="match status" value="1"/>
</dbReference>
<evidence type="ECO:0000256" key="3">
    <source>
        <dbReference type="ARBA" id="ARBA00023134"/>
    </source>
</evidence>
<dbReference type="InterPro" id="IPR005225">
    <property type="entry name" value="Small_GTP-bd"/>
</dbReference>
<organism evidence="6 7">
    <name type="scientific">Pocillopora meandrina</name>
    <dbReference type="NCBI Taxonomy" id="46732"/>
    <lineage>
        <taxon>Eukaryota</taxon>
        <taxon>Metazoa</taxon>
        <taxon>Cnidaria</taxon>
        <taxon>Anthozoa</taxon>
        <taxon>Hexacorallia</taxon>
        <taxon>Scleractinia</taxon>
        <taxon>Astrocoeniina</taxon>
        <taxon>Pocilloporidae</taxon>
        <taxon>Pocillopora</taxon>
    </lineage>
</organism>
<proteinExistence type="inferred from homology"/>
<comment type="similarity">
    <text evidence="1">Belongs to the small GTPase superfamily. Rab family.</text>
</comment>
<keyword evidence="3" id="KW-0342">GTP-binding</keyword>
<dbReference type="InterPro" id="IPR001806">
    <property type="entry name" value="Small_GTPase"/>
</dbReference>
<dbReference type="Pfam" id="PF00071">
    <property type="entry name" value="Ras"/>
    <property type="match status" value="1"/>
</dbReference>
<dbReference type="GO" id="GO:0003924">
    <property type="term" value="F:GTPase activity"/>
    <property type="evidence" value="ECO:0007669"/>
    <property type="project" value="InterPro"/>
</dbReference>
<reference evidence="6 7" key="1">
    <citation type="submission" date="2022-05" db="EMBL/GenBank/DDBJ databases">
        <authorList>
            <consortium name="Genoscope - CEA"/>
            <person name="William W."/>
        </authorList>
    </citation>
    <scope>NUCLEOTIDE SEQUENCE [LARGE SCALE GENOMIC DNA]</scope>
</reference>
<feature type="non-terminal residue" evidence="6">
    <location>
        <position position="238"/>
    </location>
</feature>
<keyword evidence="5" id="KW-0636">Prenylation</keyword>
<gene>
    <name evidence="6" type="ORF">PMEA_00035102</name>
</gene>
<evidence type="ECO:0000256" key="4">
    <source>
        <dbReference type="ARBA" id="ARBA00023288"/>
    </source>
</evidence>
<dbReference type="Gene3D" id="3.40.50.300">
    <property type="entry name" value="P-loop containing nucleotide triphosphate hydrolases"/>
    <property type="match status" value="1"/>
</dbReference>
<dbReference type="PROSITE" id="PS51419">
    <property type="entry name" value="RAB"/>
    <property type="match status" value="1"/>
</dbReference>
<evidence type="ECO:0000256" key="2">
    <source>
        <dbReference type="ARBA" id="ARBA00022741"/>
    </source>
</evidence>
<dbReference type="SUPFAM" id="SSF52540">
    <property type="entry name" value="P-loop containing nucleoside triphosphate hydrolases"/>
    <property type="match status" value="1"/>
</dbReference>
<dbReference type="PANTHER" id="PTHR47980">
    <property type="entry name" value="LD44762P"/>
    <property type="match status" value="1"/>
</dbReference>
<evidence type="ECO:0000256" key="1">
    <source>
        <dbReference type="ARBA" id="ARBA00006270"/>
    </source>
</evidence>
<dbReference type="FunFam" id="3.40.50.300:FF:001447">
    <property type="entry name" value="Ras-related protein Rab-1B"/>
    <property type="match status" value="1"/>
</dbReference>
<keyword evidence="7" id="KW-1185">Reference proteome</keyword>
<evidence type="ECO:0000313" key="6">
    <source>
        <dbReference type="EMBL" id="CAH3103390.1"/>
    </source>
</evidence>
<dbReference type="EMBL" id="CALNXJ010000009">
    <property type="protein sequence ID" value="CAH3103390.1"/>
    <property type="molecule type" value="Genomic_DNA"/>
</dbReference>
<dbReference type="GO" id="GO:0005525">
    <property type="term" value="F:GTP binding"/>
    <property type="evidence" value="ECO:0007669"/>
    <property type="project" value="UniProtKB-KW"/>
</dbReference>
<comment type="caution">
    <text evidence="6">The sequence shown here is derived from an EMBL/GenBank/DDBJ whole genome shotgun (WGS) entry which is preliminary data.</text>
</comment>